<dbReference type="EMBL" id="JBCLVG010000001">
    <property type="protein sequence ID" value="MEN1945052.1"/>
    <property type="molecule type" value="Genomic_DNA"/>
</dbReference>
<keyword evidence="3" id="KW-0804">Transcription</keyword>
<accession>A0ABU9VZ77</accession>
<dbReference type="Gene3D" id="3.40.50.2300">
    <property type="match status" value="2"/>
</dbReference>
<dbReference type="InterPro" id="IPR028082">
    <property type="entry name" value="Peripla_BP_I"/>
</dbReference>
<dbReference type="CDD" id="cd01392">
    <property type="entry name" value="HTH_LacI"/>
    <property type="match status" value="1"/>
</dbReference>
<reference evidence="5 6" key="1">
    <citation type="submission" date="2024-03" db="EMBL/GenBank/DDBJ databases">
        <title>YIM 134122 draft genome.</title>
        <authorList>
            <person name="Zuo S."/>
            <person name="Xiong L."/>
        </authorList>
    </citation>
    <scope>NUCLEOTIDE SEQUENCE [LARGE SCALE GENOMIC DNA]</scope>
    <source>
        <strain evidence="5 6">YIM 134122</strain>
    </source>
</reference>
<dbReference type="InterPro" id="IPR010982">
    <property type="entry name" value="Lambda_DNA-bd_dom_sf"/>
</dbReference>
<dbReference type="CDD" id="cd06267">
    <property type="entry name" value="PBP1_LacI_sugar_binding-like"/>
    <property type="match status" value="1"/>
</dbReference>
<comment type="caution">
    <text evidence="5">The sequence shown here is derived from an EMBL/GenBank/DDBJ whole genome shotgun (WGS) entry which is preliminary data.</text>
</comment>
<dbReference type="PANTHER" id="PTHR30146:SF109">
    <property type="entry name" value="HTH-TYPE TRANSCRIPTIONAL REGULATOR GALS"/>
    <property type="match status" value="1"/>
</dbReference>
<dbReference type="Gene3D" id="1.10.260.40">
    <property type="entry name" value="lambda repressor-like DNA-binding domains"/>
    <property type="match status" value="1"/>
</dbReference>
<dbReference type="InterPro" id="IPR000843">
    <property type="entry name" value="HTH_LacI"/>
</dbReference>
<evidence type="ECO:0000256" key="3">
    <source>
        <dbReference type="ARBA" id="ARBA00023163"/>
    </source>
</evidence>
<evidence type="ECO:0000259" key="4">
    <source>
        <dbReference type="PROSITE" id="PS50932"/>
    </source>
</evidence>
<keyword evidence="6" id="KW-1185">Reference proteome</keyword>
<dbReference type="PROSITE" id="PS00356">
    <property type="entry name" value="HTH_LACI_1"/>
    <property type="match status" value="1"/>
</dbReference>
<evidence type="ECO:0000313" key="5">
    <source>
        <dbReference type="EMBL" id="MEN1945052.1"/>
    </source>
</evidence>
<feature type="domain" description="HTH lacI-type" evidence="4">
    <location>
        <begin position="19"/>
        <end position="73"/>
    </location>
</feature>
<proteinExistence type="predicted"/>
<evidence type="ECO:0000313" key="6">
    <source>
        <dbReference type="Proteomes" id="UP001425155"/>
    </source>
</evidence>
<sequence>MTSAVQSSAGGATSLPSSASISDVASLAGVSQGTVSNVLNHPERVTDVTLDRVQRAIQMLNYVPNGPARSLAVGRTASFGLVLSDLSNSLFVEIASGAERAAEEAGLTLLLANSDGRLDRENTYVRLFAEGRVAGVMLTLNDESHYRAIARRGSPGGPLVLLNYAADPASFCSAHIRNDVGGSMAAEHLIETGRRRLAFIGGPSGLQPVTERRLGFHRALTDHGLAPVVEIDPVGVNRSDGWAVGLRLIDEVKAGRVDGIFAASDLLAAGIAQAFAANDVSVPSSVGIVGYDNNQAAWDSPIPITTIGQPGDELGYRGAQLLLREVAEPHAHRHEQIELEPTLIVRESTGAAGTRPGVR</sequence>
<dbReference type="Pfam" id="PF13377">
    <property type="entry name" value="Peripla_BP_3"/>
    <property type="match status" value="1"/>
</dbReference>
<dbReference type="PANTHER" id="PTHR30146">
    <property type="entry name" value="LACI-RELATED TRANSCRIPTIONAL REPRESSOR"/>
    <property type="match status" value="1"/>
</dbReference>
<dbReference type="PROSITE" id="PS50932">
    <property type="entry name" value="HTH_LACI_2"/>
    <property type="match status" value="1"/>
</dbReference>
<dbReference type="SMART" id="SM00354">
    <property type="entry name" value="HTH_LACI"/>
    <property type="match status" value="1"/>
</dbReference>
<protein>
    <submittedName>
        <fullName evidence="5">LacI family DNA-binding transcriptional regulator</fullName>
    </submittedName>
</protein>
<evidence type="ECO:0000256" key="1">
    <source>
        <dbReference type="ARBA" id="ARBA00023015"/>
    </source>
</evidence>
<dbReference type="RefSeq" id="WP_342110811.1">
    <property type="nucleotide sequence ID" value="NZ_JBCAUN010000001.1"/>
</dbReference>
<dbReference type="Proteomes" id="UP001425155">
    <property type="component" value="Unassembled WGS sequence"/>
</dbReference>
<organism evidence="5 6">
    <name type="scientific">Leifsonia stereocauli</name>
    <dbReference type="NCBI Taxonomy" id="3134136"/>
    <lineage>
        <taxon>Bacteria</taxon>
        <taxon>Bacillati</taxon>
        <taxon>Actinomycetota</taxon>
        <taxon>Actinomycetes</taxon>
        <taxon>Micrococcales</taxon>
        <taxon>Microbacteriaceae</taxon>
        <taxon>Leifsonia</taxon>
    </lineage>
</organism>
<dbReference type="GO" id="GO:0003677">
    <property type="term" value="F:DNA binding"/>
    <property type="evidence" value="ECO:0007669"/>
    <property type="project" value="UniProtKB-KW"/>
</dbReference>
<gene>
    <name evidence="5" type="ORF">WJX64_00675</name>
</gene>
<keyword evidence="1" id="KW-0805">Transcription regulation</keyword>
<dbReference type="SUPFAM" id="SSF53822">
    <property type="entry name" value="Periplasmic binding protein-like I"/>
    <property type="match status" value="1"/>
</dbReference>
<dbReference type="InterPro" id="IPR046335">
    <property type="entry name" value="LacI/GalR-like_sensor"/>
</dbReference>
<name>A0ABU9VZ77_9MICO</name>
<evidence type="ECO:0000256" key="2">
    <source>
        <dbReference type="ARBA" id="ARBA00023125"/>
    </source>
</evidence>
<keyword evidence="2 5" id="KW-0238">DNA-binding</keyword>
<dbReference type="Pfam" id="PF00356">
    <property type="entry name" value="LacI"/>
    <property type="match status" value="1"/>
</dbReference>
<dbReference type="SUPFAM" id="SSF47413">
    <property type="entry name" value="lambda repressor-like DNA-binding domains"/>
    <property type="match status" value="1"/>
</dbReference>